<keyword evidence="10 15" id="KW-1133">Transmembrane helix</keyword>
<keyword evidence="4" id="KW-0813">Transport</keyword>
<keyword evidence="11" id="KW-0406">Ion transport</keyword>
<evidence type="ECO:0000256" key="5">
    <source>
        <dbReference type="ARBA" id="ARBA00022568"/>
    </source>
</evidence>
<keyword evidence="5" id="KW-0109">Calcium transport</keyword>
<dbReference type="PANTHER" id="PTHR15929:SF0">
    <property type="entry name" value="STORE-OPERATED CALCIUM ENTRY-ASSOCIATED REGULATORY FACTOR"/>
    <property type="match status" value="1"/>
</dbReference>
<evidence type="ECO:0000256" key="12">
    <source>
        <dbReference type="ARBA" id="ARBA00023136"/>
    </source>
</evidence>
<dbReference type="GO" id="GO:0006816">
    <property type="term" value="P:calcium ion transport"/>
    <property type="evidence" value="ECO:0007669"/>
    <property type="project" value="UniProtKB-KW"/>
</dbReference>
<evidence type="ECO:0000256" key="10">
    <source>
        <dbReference type="ARBA" id="ARBA00022989"/>
    </source>
</evidence>
<comment type="similarity">
    <text evidence="2">Belongs to the SARAF family.</text>
</comment>
<dbReference type="OrthoDB" id="20303at2759"/>
<evidence type="ECO:0000313" key="16">
    <source>
        <dbReference type="EMBL" id="RNA16322.1"/>
    </source>
</evidence>
<dbReference type="EMBL" id="REGN01004728">
    <property type="protein sequence ID" value="RNA16322.1"/>
    <property type="molecule type" value="Genomic_DNA"/>
</dbReference>
<keyword evidence="6 15" id="KW-0812">Transmembrane</keyword>
<gene>
    <name evidence="16" type="ORF">BpHYR1_005088</name>
</gene>
<dbReference type="Pfam" id="PF06682">
    <property type="entry name" value="SARAF"/>
    <property type="match status" value="1"/>
</dbReference>
<dbReference type="GO" id="GO:0005789">
    <property type="term" value="C:endoplasmic reticulum membrane"/>
    <property type="evidence" value="ECO:0007669"/>
    <property type="project" value="UniProtKB-SubCell"/>
</dbReference>
<proteinExistence type="inferred from homology"/>
<comment type="caution">
    <text evidence="16">The sequence shown here is derived from an EMBL/GenBank/DDBJ whole genome shotgun (WGS) entry which is preliminary data.</text>
</comment>
<evidence type="ECO:0000256" key="4">
    <source>
        <dbReference type="ARBA" id="ARBA00022448"/>
    </source>
</evidence>
<evidence type="ECO:0000256" key="14">
    <source>
        <dbReference type="SAM" id="MobiDB-lite"/>
    </source>
</evidence>
<dbReference type="PANTHER" id="PTHR15929">
    <property type="entry name" value="STORE-OPERATED CALCIUM ENTRY-ASSOCIATED REGULATORY FACTOR"/>
    <property type="match status" value="1"/>
</dbReference>
<evidence type="ECO:0000313" key="17">
    <source>
        <dbReference type="Proteomes" id="UP000276133"/>
    </source>
</evidence>
<evidence type="ECO:0000256" key="3">
    <source>
        <dbReference type="ARBA" id="ARBA00016584"/>
    </source>
</evidence>
<name>A0A3M7QY86_BRAPC</name>
<dbReference type="STRING" id="10195.A0A3M7QY86"/>
<keyword evidence="9" id="KW-0106">Calcium</keyword>
<evidence type="ECO:0000256" key="2">
    <source>
        <dbReference type="ARBA" id="ARBA00006833"/>
    </source>
</evidence>
<feature type="transmembrane region" description="Helical" evidence="15">
    <location>
        <begin position="156"/>
        <end position="173"/>
    </location>
</feature>
<keyword evidence="12 15" id="KW-0472">Membrane</keyword>
<feature type="compositionally biased region" description="Basic and acidic residues" evidence="14">
    <location>
        <begin position="224"/>
        <end position="235"/>
    </location>
</feature>
<evidence type="ECO:0000256" key="8">
    <source>
        <dbReference type="ARBA" id="ARBA00022824"/>
    </source>
</evidence>
<keyword evidence="17" id="KW-1185">Reference proteome</keyword>
<sequence>MINWSHIVTINYLSIIFLHEYILLALANTGPGDRIKLSQIKSINLYKENLTNSKRNSPSLQLKCLSHSLMCHSYSPSFVKCINKGYPEANVKWECKADFGKRVKFGSHRVKCEGYDKPDDEYILANSCSLEYYLEIDNFDDMYEYYNKDMYETSKISNFLTLMIMMIVVLTIYKSCIKNRQAAIRRNFNETYAQIILDGTDQPFSAPIFPPPPPSYSTVVENTSKTELDKEDDRNAVNMENNVSSSRRSGSPPPAYPGATSGI</sequence>
<dbReference type="Proteomes" id="UP000276133">
    <property type="component" value="Unassembled WGS sequence"/>
</dbReference>
<evidence type="ECO:0000256" key="15">
    <source>
        <dbReference type="SAM" id="Phobius"/>
    </source>
</evidence>
<organism evidence="16 17">
    <name type="scientific">Brachionus plicatilis</name>
    <name type="common">Marine rotifer</name>
    <name type="synonym">Brachionus muelleri</name>
    <dbReference type="NCBI Taxonomy" id="10195"/>
    <lineage>
        <taxon>Eukaryota</taxon>
        <taxon>Metazoa</taxon>
        <taxon>Spiralia</taxon>
        <taxon>Gnathifera</taxon>
        <taxon>Rotifera</taxon>
        <taxon>Eurotatoria</taxon>
        <taxon>Monogononta</taxon>
        <taxon>Pseudotrocha</taxon>
        <taxon>Ploima</taxon>
        <taxon>Brachionidae</taxon>
        <taxon>Brachionus</taxon>
    </lineage>
</organism>
<dbReference type="GO" id="GO:2001256">
    <property type="term" value="P:regulation of store-operated calcium entry"/>
    <property type="evidence" value="ECO:0007669"/>
    <property type="project" value="InterPro"/>
</dbReference>
<keyword evidence="7" id="KW-0732">Signal</keyword>
<evidence type="ECO:0000256" key="11">
    <source>
        <dbReference type="ARBA" id="ARBA00023065"/>
    </source>
</evidence>
<evidence type="ECO:0000256" key="13">
    <source>
        <dbReference type="ARBA" id="ARBA00031116"/>
    </source>
</evidence>
<comment type="subcellular location">
    <subcellularLocation>
        <location evidence="1">Endoplasmic reticulum membrane</location>
        <topology evidence="1">Single-pass type I membrane protein</topology>
    </subcellularLocation>
</comment>
<keyword evidence="8" id="KW-0256">Endoplasmic reticulum</keyword>
<dbReference type="InterPro" id="IPR009567">
    <property type="entry name" value="SARAF"/>
</dbReference>
<reference evidence="16 17" key="1">
    <citation type="journal article" date="2018" name="Sci. Rep.">
        <title>Genomic signatures of local adaptation to the degree of environmental predictability in rotifers.</title>
        <authorList>
            <person name="Franch-Gras L."/>
            <person name="Hahn C."/>
            <person name="Garcia-Roger E.M."/>
            <person name="Carmona M.J."/>
            <person name="Serra M."/>
            <person name="Gomez A."/>
        </authorList>
    </citation>
    <scope>NUCLEOTIDE SEQUENCE [LARGE SCALE GENOMIC DNA]</scope>
    <source>
        <strain evidence="16">HYR1</strain>
    </source>
</reference>
<accession>A0A3M7QY86</accession>
<evidence type="ECO:0000256" key="6">
    <source>
        <dbReference type="ARBA" id="ARBA00022692"/>
    </source>
</evidence>
<feature type="region of interest" description="Disordered" evidence="14">
    <location>
        <begin position="207"/>
        <end position="263"/>
    </location>
</feature>
<evidence type="ECO:0000256" key="7">
    <source>
        <dbReference type="ARBA" id="ARBA00022729"/>
    </source>
</evidence>
<feature type="transmembrane region" description="Helical" evidence="15">
    <location>
        <begin position="6"/>
        <end position="27"/>
    </location>
</feature>
<evidence type="ECO:0000256" key="9">
    <source>
        <dbReference type="ARBA" id="ARBA00022837"/>
    </source>
</evidence>
<dbReference type="AlphaFoldDB" id="A0A3M7QY86"/>
<protein>
    <recommendedName>
        <fullName evidence="3">Store-operated calcium entry-associated regulatory factor</fullName>
    </recommendedName>
    <alternativeName>
        <fullName evidence="13">Transmembrane protein 66</fullName>
    </alternativeName>
</protein>
<evidence type="ECO:0000256" key="1">
    <source>
        <dbReference type="ARBA" id="ARBA00004115"/>
    </source>
</evidence>